<dbReference type="PANTHER" id="PTHR31286:SF153">
    <property type="entry name" value="DUF4283 DOMAIN PROTEIN"/>
    <property type="match status" value="1"/>
</dbReference>
<comment type="caution">
    <text evidence="2">The sequence shown here is derived from an EMBL/GenBank/DDBJ whole genome shotgun (WGS) entry which is preliminary data.</text>
</comment>
<name>A0A9D3WGY7_9ROSI</name>
<gene>
    <name evidence="2" type="ORF">J1N35_000370</name>
</gene>
<evidence type="ECO:0000313" key="2">
    <source>
        <dbReference type="EMBL" id="KAH1128992.1"/>
    </source>
</evidence>
<protein>
    <recommendedName>
        <fullName evidence="1">DUF4283 domain-containing protein</fullName>
    </recommendedName>
</protein>
<keyword evidence="3" id="KW-1185">Reference proteome</keyword>
<proteinExistence type="predicted"/>
<accession>A0A9D3WGY7</accession>
<reference evidence="2 3" key="1">
    <citation type="journal article" date="2021" name="Plant Biotechnol. J.">
        <title>Multi-omics assisted identification of the key and species-specific regulatory components of drought-tolerant mechanisms in Gossypium stocksii.</title>
        <authorList>
            <person name="Yu D."/>
            <person name="Ke L."/>
            <person name="Zhang D."/>
            <person name="Wu Y."/>
            <person name="Sun Y."/>
            <person name="Mei J."/>
            <person name="Sun J."/>
            <person name="Sun Y."/>
        </authorList>
    </citation>
    <scope>NUCLEOTIDE SEQUENCE [LARGE SCALE GENOMIC DNA]</scope>
    <source>
        <strain evidence="3">cv. E1</strain>
        <tissue evidence="2">Leaf</tissue>
    </source>
</reference>
<evidence type="ECO:0000259" key="1">
    <source>
        <dbReference type="Pfam" id="PF14111"/>
    </source>
</evidence>
<sequence length="131" mass="15715">MGEKRFLFRFFHKMDIDWVINGAPWTFNNNLLMIHRLEAGDDPFKVPLIYTIFWVQVHGVLPGFFKDLLVKQIGNFLGSFLEYDNKNVGRGICAYLRIRVRLNVRRSLKRKKKVMFLFGKCTYVNFKYEWL</sequence>
<dbReference type="EMBL" id="JAIQCV010000001">
    <property type="protein sequence ID" value="KAH1128992.1"/>
    <property type="molecule type" value="Genomic_DNA"/>
</dbReference>
<evidence type="ECO:0000313" key="3">
    <source>
        <dbReference type="Proteomes" id="UP000828251"/>
    </source>
</evidence>
<dbReference type="Proteomes" id="UP000828251">
    <property type="component" value="Unassembled WGS sequence"/>
</dbReference>
<dbReference type="Pfam" id="PF14111">
    <property type="entry name" value="DUF4283"/>
    <property type="match status" value="1"/>
</dbReference>
<dbReference type="OrthoDB" id="989410at2759"/>
<dbReference type="AlphaFoldDB" id="A0A9D3WGY7"/>
<dbReference type="InterPro" id="IPR040256">
    <property type="entry name" value="At4g02000-like"/>
</dbReference>
<feature type="domain" description="DUF4283" evidence="1">
    <location>
        <begin position="1"/>
        <end position="40"/>
    </location>
</feature>
<dbReference type="InterPro" id="IPR025558">
    <property type="entry name" value="DUF4283"/>
</dbReference>
<organism evidence="2 3">
    <name type="scientific">Gossypium stocksii</name>
    <dbReference type="NCBI Taxonomy" id="47602"/>
    <lineage>
        <taxon>Eukaryota</taxon>
        <taxon>Viridiplantae</taxon>
        <taxon>Streptophyta</taxon>
        <taxon>Embryophyta</taxon>
        <taxon>Tracheophyta</taxon>
        <taxon>Spermatophyta</taxon>
        <taxon>Magnoliopsida</taxon>
        <taxon>eudicotyledons</taxon>
        <taxon>Gunneridae</taxon>
        <taxon>Pentapetalae</taxon>
        <taxon>rosids</taxon>
        <taxon>malvids</taxon>
        <taxon>Malvales</taxon>
        <taxon>Malvaceae</taxon>
        <taxon>Malvoideae</taxon>
        <taxon>Gossypium</taxon>
    </lineage>
</organism>
<dbReference type="PANTHER" id="PTHR31286">
    <property type="entry name" value="GLYCINE-RICH CELL WALL STRUCTURAL PROTEIN 1.8-LIKE"/>
    <property type="match status" value="1"/>
</dbReference>